<dbReference type="PROSITE" id="PS50888">
    <property type="entry name" value="BHLH"/>
    <property type="match status" value="1"/>
</dbReference>
<protein>
    <submittedName>
        <fullName evidence="3">Processed sterol regulatory element-binding 1</fullName>
    </submittedName>
</protein>
<evidence type="ECO:0000313" key="3">
    <source>
        <dbReference type="EMBL" id="KAG0651506.1"/>
    </source>
</evidence>
<dbReference type="InterPro" id="IPR036638">
    <property type="entry name" value="HLH_DNA-bd_sf"/>
</dbReference>
<dbReference type="PANTHER" id="PTHR47336">
    <property type="entry name" value="TRANSCRIPTION FACTOR HMS1-RELATED"/>
    <property type="match status" value="1"/>
</dbReference>
<name>A0A9P6VNA2_9HELO</name>
<accession>A0A9P6VNA2</accession>
<dbReference type="InterPro" id="IPR011598">
    <property type="entry name" value="bHLH_dom"/>
</dbReference>
<organism evidence="3 4">
    <name type="scientific">Hyphodiscus hymeniophilus</name>
    <dbReference type="NCBI Taxonomy" id="353542"/>
    <lineage>
        <taxon>Eukaryota</taxon>
        <taxon>Fungi</taxon>
        <taxon>Dikarya</taxon>
        <taxon>Ascomycota</taxon>
        <taxon>Pezizomycotina</taxon>
        <taxon>Leotiomycetes</taxon>
        <taxon>Helotiales</taxon>
        <taxon>Hyphodiscaceae</taxon>
        <taxon>Hyphodiscus</taxon>
    </lineage>
</organism>
<reference evidence="3" key="1">
    <citation type="submission" date="2019-07" db="EMBL/GenBank/DDBJ databases">
        <title>Hyphodiscus hymeniophilus genome sequencing and assembly.</title>
        <authorList>
            <person name="Kramer G."/>
            <person name="Nodwell J."/>
        </authorList>
    </citation>
    <scope>NUCLEOTIDE SEQUENCE</scope>
    <source>
        <strain evidence="3">ATCC 34498</strain>
    </source>
</reference>
<feature type="domain" description="BHLH" evidence="2">
    <location>
        <begin position="141"/>
        <end position="217"/>
    </location>
</feature>
<dbReference type="PANTHER" id="PTHR47336:SF2">
    <property type="entry name" value="TRANSCRIPTION FACTOR HMS1-RELATED"/>
    <property type="match status" value="1"/>
</dbReference>
<gene>
    <name evidence="3" type="ORF">D0Z07_1898</name>
</gene>
<dbReference type="GO" id="GO:0046983">
    <property type="term" value="F:protein dimerization activity"/>
    <property type="evidence" value="ECO:0007669"/>
    <property type="project" value="InterPro"/>
</dbReference>
<dbReference type="EMBL" id="VNKQ01000004">
    <property type="protein sequence ID" value="KAG0651506.1"/>
    <property type="molecule type" value="Genomic_DNA"/>
</dbReference>
<dbReference type="InterPro" id="IPR052099">
    <property type="entry name" value="Regulatory_TF_Diverse"/>
</dbReference>
<dbReference type="SUPFAM" id="SSF47459">
    <property type="entry name" value="HLH, helix-loop-helix DNA-binding domain"/>
    <property type="match status" value="1"/>
</dbReference>
<feature type="region of interest" description="Disordered" evidence="1">
    <location>
        <begin position="91"/>
        <end position="139"/>
    </location>
</feature>
<proteinExistence type="predicted"/>
<evidence type="ECO:0000259" key="2">
    <source>
        <dbReference type="PROSITE" id="PS50888"/>
    </source>
</evidence>
<evidence type="ECO:0000313" key="4">
    <source>
        <dbReference type="Proteomes" id="UP000785200"/>
    </source>
</evidence>
<dbReference type="Proteomes" id="UP000785200">
    <property type="component" value="Unassembled WGS sequence"/>
</dbReference>
<dbReference type="AlphaFoldDB" id="A0A9P6VNA2"/>
<evidence type="ECO:0000256" key="1">
    <source>
        <dbReference type="SAM" id="MobiDB-lite"/>
    </source>
</evidence>
<dbReference type="Pfam" id="PF00010">
    <property type="entry name" value="HLH"/>
    <property type="match status" value="1"/>
</dbReference>
<keyword evidence="4" id="KW-1185">Reference proteome</keyword>
<dbReference type="Gene3D" id="4.10.280.10">
    <property type="entry name" value="Helix-loop-helix DNA-binding domain"/>
    <property type="match status" value="1"/>
</dbReference>
<dbReference type="OrthoDB" id="2133190at2759"/>
<sequence>MEVEEWTDWMRWDVGAIEADLATSDRKHSYGSTHSICNVSDASPQSTYSMKNELSFKDAPFEFDESFETSQVPLTHQQTLQEIAMPYRTLSQPKPEHLSPTTSIYTVSRSPSPEIKPATRKTKKRKSLVDDDEMPNSLCQSRKRGHNAIEKRYRTNLNDKIACLRQGIPPLWRRTSMDSKSGDEGEDSDNETGERKTCQKYGKAAILTRALEYIQHLEGTAEKLGDEVDGLKMRVGAFERLAMSGSVLMSNAPQTPQLSTPRQSLMSIQDGMLVAAVLPFGD</sequence>
<comment type="caution">
    <text evidence="3">The sequence shown here is derived from an EMBL/GenBank/DDBJ whole genome shotgun (WGS) entry which is preliminary data.</text>
</comment>
<feature type="region of interest" description="Disordered" evidence="1">
    <location>
        <begin position="172"/>
        <end position="197"/>
    </location>
</feature>
<dbReference type="SMART" id="SM00353">
    <property type="entry name" value="HLH"/>
    <property type="match status" value="1"/>
</dbReference>
<feature type="compositionally biased region" description="Polar residues" evidence="1">
    <location>
        <begin position="99"/>
        <end position="111"/>
    </location>
</feature>